<dbReference type="STRING" id="52560.SAMN04488082_101207"/>
<proteinExistence type="predicted"/>
<dbReference type="Pfam" id="PF04230">
    <property type="entry name" value="PS_pyruv_trans"/>
    <property type="match status" value="1"/>
</dbReference>
<dbReference type="EMBL" id="FORX01000001">
    <property type="protein sequence ID" value="SFJ05441.1"/>
    <property type="molecule type" value="Genomic_DNA"/>
</dbReference>
<accession>A0A1I3N826</accession>
<evidence type="ECO:0000313" key="2">
    <source>
        <dbReference type="EMBL" id="SFJ05441.1"/>
    </source>
</evidence>
<keyword evidence="2" id="KW-0808">Transferase</keyword>
<reference evidence="3" key="1">
    <citation type="submission" date="2016-10" db="EMBL/GenBank/DDBJ databases">
        <authorList>
            <person name="Varghese N."/>
            <person name="Submissions S."/>
        </authorList>
    </citation>
    <scope>NUCLEOTIDE SEQUENCE [LARGE SCALE GENOMIC DNA]</scope>
    <source>
        <strain evidence="3">DSM 5918</strain>
    </source>
</reference>
<protein>
    <submittedName>
        <fullName evidence="2">Polysaccharide pyruvyl transferase</fullName>
    </submittedName>
</protein>
<evidence type="ECO:0000259" key="1">
    <source>
        <dbReference type="Pfam" id="PF04230"/>
    </source>
</evidence>
<evidence type="ECO:0000313" key="3">
    <source>
        <dbReference type="Proteomes" id="UP000198635"/>
    </source>
</evidence>
<keyword evidence="3" id="KW-1185">Reference proteome</keyword>
<dbReference type="RefSeq" id="WP_092372288.1">
    <property type="nucleotide sequence ID" value="NZ_FORX01000001.1"/>
</dbReference>
<gene>
    <name evidence="2" type="ORF">SAMN04488082_101207</name>
</gene>
<dbReference type="OrthoDB" id="9799278at2"/>
<feature type="domain" description="Polysaccharide pyruvyl transferase" evidence="1">
    <location>
        <begin position="14"/>
        <end position="303"/>
    </location>
</feature>
<dbReference type="AlphaFoldDB" id="A0A1I3N826"/>
<name>A0A1I3N826_9BACT</name>
<organism evidence="2 3">
    <name type="scientific">Desulfomicrobium apsheronum</name>
    <dbReference type="NCBI Taxonomy" id="52560"/>
    <lineage>
        <taxon>Bacteria</taxon>
        <taxon>Pseudomonadati</taxon>
        <taxon>Thermodesulfobacteriota</taxon>
        <taxon>Desulfovibrionia</taxon>
        <taxon>Desulfovibrionales</taxon>
        <taxon>Desulfomicrobiaceae</taxon>
        <taxon>Desulfomicrobium</taxon>
    </lineage>
</organism>
<dbReference type="Proteomes" id="UP000198635">
    <property type="component" value="Unassembled WGS sequence"/>
</dbReference>
<dbReference type="PROSITE" id="PS51257">
    <property type="entry name" value="PROKAR_LIPOPROTEIN"/>
    <property type="match status" value="1"/>
</dbReference>
<sequence length="382" mass="43820">MNKVGIVSYYKNINFGSVLQACAMQMIIRKLGYDCEHIRCFFGQNRKQKIIALLANPSQFLKNKFASYFRKITCPEIAVRRNKFHQFVEEFIKESTKIYSPNDVTKTNEIYEVFVCGSDQIWAPNQFNEFFYIDFISEKSRKIAYAPSIGLPLIPDHLKGRMASLISNIGYLSIREKEGSAIIRELTGLDIPVVLDPTLMIDKTEWLAKVKSSIAPKEPYILCLFLGENHQHRQAVETYRNYKGYKIVVIPFRKGDYSWGDICLADAGPLDFIDLVNNAAIVFSDSFHGAAFALNLNKPFGVFMRFAEDHPICQNSRIRNLLSLFSLQKRLVQDKMVIKDMDECINYAAVNTILDKERSKSLKYLESALVDSCSKRKNYVQA</sequence>
<dbReference type="InterPro" id="IPR007345">
    <property type="entry name" value="Polysacch_pyruvyl_Trfase"/>
</dbReference>
<dbReference type="GO" id="GO:0016740">
    <property type="term" value="F:transferase activity"/>
    <property type="evidence" value="ECO:0007669"/>
    <property type="project" value="UniProtKB-KW"/>
</dbReference>